<name>A0ABZ0I4E3_9GAMM</name>
<sequence>MSFPVLEFTLPWAFTLLALPLLVRWLTPPHRESQDSLQVPYFQRLVLLSGETPRSGASVLRRRRVQGIISVIGWCLLVMAAARPEWVGDPINVQKSARDLMLALDLSGSMDARDFTDENGQQLNRLTAAKHVLEDFAAQRDGDRLGLIVFGNAAYLQAPFTDDIATWLTLLEESEVAMAGQSTALGDAIGLAISLFQASQTSNRVLIVLTDGNDTGSRVPPVDAASVAAANDVTIYTVAVGDPSTLGEEALDIETLDAIANSTNGASFQALDTAALQDAYDQINRLEPAQYDSLSYRPRSSLFHLPLGLFAVLYLIALPLFALLGWRRQKSIHV</sequence>
<feature type="domain" description="VWFA" evidence="2">
    <location>
        <begin position="99"/>
        <end position="283"/>
    </location>
</feature>
<evidence type="ECO:0000313" key="4">
    <source>
        <dbReference type="Proteomes" id="UP001626537"/>
    </source>
</evidence>
<dbReference type="CDD" id="cd01467">
    <property type="entry name" value="vWA_BatA_type"/>
    <property type="match status" value="1"/>
</dbReference>
<keyword evidence="1" id="KW-0472">Membrane</keyword>
<dbReference type="InterPro" id="IPR002035">
    <property type="entry name" value="VWF_A"/>
</dbReference>
<keyword evidence="4" id="KW-1185">Reference proteome</keyword>
<dbReference type="PANTHER" id="PTHR22550">
    <property type="entry name" value="SPORE GERMINATION PROTEIN"/>
    <property type="match status" value="1"/>
</dbReference>
<dbReference type="InterPro" id="IPR050768">
    <property type="entry name" value="UPF0353/GerABKA_families"/>
</dbReference>
<dbReference type="Pfam" id="PF00092">
    <property type="entry name" value="VWA"/>
    <property type="match status" value="1"/>
</dbReference>
<dbReference type="PROSITE" id="PS50234">
    <property type="entry name" value="VWFA"/>
    <property type="match status" value="1"/>
</dbReference>
<dbReference type="Gene3D" id="3.40.50.410">
    <property type="entry name" value="von Willebrand factor, type A domain"/>
    <property type="match status" value="1"/>
</dbReference>
<protein>
    <submittedName>
        <fullName evidence="3">VWA domain-containing protein</fullName>
    </submittedName>
</protein>
<feature type="transmembrane region" description="Helical" evidence="1">
    <location>
        <begin position="303"/>
        <end position="326"/>
    </location>
</feature>
<evidence type="ECO:0000256" key="1">
    <source>
        <dbReference type="SAM" id="Phobius"/>
    </source>
</evidence>
<keyword evidence="1" id="KW-0812">Transmembrane</keyword>
<organism evidence="3 4">
    <name type="scientific">Congregibacter variabilis</name>
    <dbReference type="NCBI Taxonomy" id="3081200"/>
    <lineage>
        <taxon>Bacteria</taxon>
        <taxon>Pseudomonadati</taxon>
        <taxon>Pseudomonadota</taxon>
        <taxon>Gammaproteobacteria</taxon>
        <taxon>Cellvibrionales</taxon>
        <taxon>Halieaceae</taxon>
        <taxon>Congregibacter</taxon>
    </lineage>
</organism>
<reference evidence="3 4" key="1">
    <citation type="submission" date="2023-10" db="EMBL/GenBank/DDBJ databases">
        <title>Two novel species belonging to the OM43/NOR5 clade.</title>
        <authorList>
            <person name="Park M."/>
        </authorList>
    </citation>
    <scope>NUCLEOTIDE SEQUENCE [LARGE SCALE GENOMIC DNA]</scope>
    <source>
        <strain evidence="3 4">IMCC43200</strain>
    </source>
</reference>
<dbReference type="RefSeq" id="WP_407348282.1">
    <property type="nucleotide sequence ID" value="NZ_CP136864.1"/>
</dbReference>
<dbReference type="SMART" id="SM00327">
    <property type="entry name" value="VWA"/>
    <property type="match status" value="1"/>
</dbReference>
<accession>A0ABZ0I4E3</accession>
<dbReference type="EMBL" id="CP136864">
    <property type="protein sequence ID" value="WOJ93638.1"/>
    <property type="molecule type" value="Genomic_DNA"/>
</dbReference>
<dbReference type="InterPro" id="IPR033881">
    <property type="entry name" value="vWA_BatA_type"/>
</dbReference>
<dbReference type="PANTHER" id="PTHR22550:SF18">
    <property type="entry name" value="VWFA DOMAIN-CONTAINING PROTEIN"/>
    <property type="match status" value="1"/>
</dbReference>
<keyword evidence="1" id="KW-1133">Transmembrane helix</keyword>
<dbReference type="InterPro" id="IPR036465">
    <property type="entry name" value="vWFA_dom_sf"/>
</dbReference>
<dbReference type="Proteomes" id="UP001626537">
    <property type="component" value="Chromosome"/>
</dbReference>
<proteinExistence type="predicted"/>
<evidence type="ECO:0000313" key="3">
    <source>
        <dbReference type="EMBL" id="WOJ93638.1"/>
    </source>
</evidence>
<dbReference type="SUPFAM" id="SSF53300">
    <property type="entry name" value="vWA-like"/>
    <property type="match status" value="1"/>
</dbReference>
<evidence type="ECO:0000259" key="2">
    <source>
        <dbReference type="PROSITE" id="PS50234"/>
    </source>
</evidence>
<gene>
    <name evidence="3" type="ORF">R0135_00375</name>
</gene>